<evidence type="ECO:0000256" key="7">
    <source>
        <dbReference type="ARBA" id="ARBA00022833"/>
    </source>
</evidence>
<dbReference type="PROSITE" id="PS50862">
    <property type="entry name" value="AA_TRNA_LIGASE_II"/>
    <property type="match status" value="1"/>
</dbReference>
<dbReference type="InterPro" id="IPR033728">
    <property type="entry name" value="ThrRS_core"/>
</dbReference>
<dbReference type="InterPro" id="IPR006195">
    <property type="entry name" value="aa-tRNA-synth_II"/>
</dbReference>
<feature type="domain" description="TGS" evidence="15">
    <location>
        <begin position="1"/>
        <end position="61"/>
    </location>
</feature>
<dbReference type="SUPFAM" id="SSF52954">
    <property type="entry name" value="Class II aaRS ABD-related"/>
    <property type="match status" value="1"/>
</dbReference>
<keyword evidence="10 13" id="KW-0648">Protein biosynthesis</keyword>
<dbReference type="GO" id="GO:0046872">
    <property type="term" value="F:metal ion binding"/>
    <property type="evidence" value="ECO:0007669"/>
    <property type="project" value="UniProtKB-KW"/>
</dbReference>
<sequence>MPVITLPDGSRREYNEPVSISRVAADIGAGLAKATLAGRVNGELHDACDLITDDAQLEIITPKSDEGLEIIRHSCAHMLGQAVKQLYPDAQMAIGPVVEDGFYYDIRFDDGFTPDDLEKIEQRMAELIDQEYDVIKEVTPRDEVLRIFRERGESYKVKLVEDMPDVTHMALYYHQEYVDMCLGPHVPNTRFCKAFKLTKLAGAYWRADASNEMLQRIYGTAWADRKGLKAYLKRLEEAQKRDHRRIAKAQDLFHLQEESPGMVFWHDKGWRVYRVLEDYIRNLLREHDYQEVRTPQLVDRSLWEKSGHWEKFGDDMFYTESENRMYAVKPMNCPCHVQIFNQGLKSYRDLPLRMAEFGSCHRNEPSGTLHGLMRVRNFVQDDAHIFCTEEQVQSEVAAFIDMVFRAYRELGFDDILIALSTRPAKRVGSDAVWDKAEAALETALTNAGLDYTLQPGEGAFYGPKVEFSLKDCLGRVWQCGTIQVDFALPGRLGADYVAEDGSRREPVMLHRAILGSFERFIGILIEEHAGALPLWLAPEQAVVMNITDRQADFARDVEKTLRSRGFRVSSDLRNEKIGFKIREHTLQKVPYMLVIGDREMESGSVAVRTRSGEDLGSIKVEALIDQLEAEVARRTRGIAED</sequence>
<dbReference type="InterPro" id="IPR012676">
    <property type="entry name" value="TGS-like"/>
</dbReference>
<keyword evidence="2 13" id="KW-0963">Cytoplasm</keyword>
<dbReference type="InterPro" id="IPR047246">
    <property type="entry name" value="ThrRS_anticodon"/>
</dbReference>
<dbReference type="CDD" id="cd00771">
    <property type="entry name" value="ThrRS_core"/>
    <property type="match status" value="1"/>
</dbReference>
<dbReference type="AlphaFoldDB" id="A0A1H8SKN3"/>
<keyword evidence="3 13" id="KW-0820">tRNA-binding</keyword>
<dbReference type="RefSeq" id="WP_091642105.1">
    <property type="nucleotide sequence ID" value="NZ_FOEG01000003.1"/>
</dbReference>
<dbReference type="InterPro" id="IPR036621">
    <property type="entry name" value="Anticodon-bd_dom_sf"/>
</dbReference>
<evidence type="ECO:0000256" key="10">
    <source>
        <dbReference type="ARBA" id="ARBA00022917"/>
    </source>
</evidence>
<dbReference type="EMBL" id="FOEG01000003">
    <property type="protein sequence ID" value="SEO79529.1"/>
    <property type="molecule type" value="Genomic_DNA"/>
</dbReference>
<comment type="similarity">
    <text evidence="1 13">Belongs to the class-II aminoacyl-tRNA synthetase family.</text>
</comment>
<feature type="domain" description="Aminoacyl-transfer RNA synthetases class-II family profile" evidence="14">
    <location>
        <begin position="242"/>
        <end position="533"/>
    </location>
</feature>
<keyword evidence="6 13" id="KW-0547">Nucleotide-binding</keyword>
<dbReference type="Gene3D" id="3.30.980.10">
    <property type="entry name" value="Threonyl-trna Synthetase, Chain A, domain 2"/>
    <property type="match status" value="1"/>
</dbReference>
<dbReference type="Pfam" id="PF03129">
    <property type="entry name" value="HGTP_anticodon"/>
    <property type="match status" value="1"/>
</dbReference>
<evidence type="ECO:0000259" key="15">
    <source>
        <dbReference type="PROSITE" id="PS51880"/>
    </source>
</evidence>
<evidence type="ECO:0000256" key="5">
    <source>
        <dbReference type="ARBA" id="ARBA00022723"/>
    </source>
</evidence>
<evidence type="ECO:0000256" key="6">
    <source>
        <dbReference type="ARBA" id="ARBA00022741"/>
    </source>
</evidence>
<evidence type="ECO:0000256" key="8">
    <source>
        <dbReference type="ARBA" id="ARBA00022840"/>
    </source>
</evidence>
<feature type="binding site" evidence="13">
    <location>
        <position position="333"/>
    </location>
    <ligand>
        <name>Zn(2+)</name>
        <dbReference type="ChEBI" id="CHEBI:29105"/>
        <note>catalytic</note>
    </ligand>
</feature>
<reference evidence="16 17" key="1">
    <citation type="submission" date="2016-10" db="EMBL/GenBank/DDBJ databases">
        <authorList>
            <person name="de Groot N.N."/>
        </authorList>
    </citation>
    <scope>NUCLEOTIDE SEQUENCE [LARGE SCALE GENOMIC DNA]</scope>
    <source>
        <strain evidence="16 17">CGMCC 1.6291</strain>
    </source>
</reference>
<dbReference type="GO" id="GO:0005829">
    <property type="term" value="C:cytosol"/>
    <property type="evidence" value="ECO:0007669"/>
    <property type="project" value="TreeGrafter"/>
</dbReference>
<dbReference type="PROSITE" id="PS51880">
    <property type="entry name" value="TGS"/>
    <property type="match status" value="1"/>
</dbReference>
<evidence type="ECO:0000259" key="14">
    <source>
        <dbReference type="PROSITE" id="PS50862"/>
    </source>
</evidence>
<evidence type="ECO:0000256" key="1">
    <source>
        <dbReference type="ARBA" id="ARBA00008226"/>
    </source>
</evidence>
<feature type="binding site" evidence="13">
    <location>
        <position position="384"/>
    </location>
    <ligand>
        <name>Zn(2+)</name>
        <dbReference type="ChEBI" id="CHEBI:29105"/>
        <note>catalytic</note>
    </ligand>
</feature>
<dbReference type="GO" id="GO:0004829">
    <property type="term" value="F:threonine-tRNA ligase activity"/>
    <property type="evidence" value="ECO:0007669"/>
    <property type="project" value="UniProtKB-UniRule"/>
</dbReference>
<evidence type="ECO:0000256" key="13">
    <source>
        <dbReference type="HAMAP-Rule" id="MF_00184"/>
    </source>
</evidence>
<keyword evidence="17" id="KW-1185">Reference proteome</keyword>
<dbReference type="GO" id="GO:0000049">
    <property type="term" value="F:tRNA binding"/>
    <property type="evidence" value="ECO:0007669"/>
    <property type="project" value="UniProtKB-KW"/>
</dbReference>
<evidence type="ECO:0000256" key="3">
    <source>
        <dbReference type="ARBA" id="ARBA00022555"/>
    </source>
</evidence>
<dbReference type="InterPro" id="IPR002320">
    <property type="entry name" value="Thr-tRNA-ligase_IIa"/>
</dbReference>
<dbReference type="FunFam" id="3.10.20.30:FF:000005">
    <property type="entry name" value="Threonine--tRNA ligase"/>
    <property type="match status" value="1"/>
</dbReference>
<comment type="subunit">
    <text evidence="13">Homodimer.</text>
</comment>
<dbReference type="Gene3D" id="3.30.930.10">
    <property type="entry name" value="Bira Bifunctional Protein, Domain 2"/>
    <property type="match status" value="1"/>
</dbReference>
<dbReference type="PANTHER" id="PTHR11451:SF44">
    <property type="entry name" value="THREONINE--TRNA LIGASE, CHLOROPLASTIC_MITOCHONDRIAL 2"/>
    <property type="match status" value="1"/>
</dbReference>
<dbReference type="PANTHER" id="PTHR11451">
    <property type="entry name" value="THREONINE-TRNA LIGASE"/>
    <property type="match status" value="1"/>
</dbReference>
<dbReference type="CDD" id="cd00860">
    <property type="entry name" value="ThrRS_anticodon"/>
    <property type="match status" value="1"/>
</dbReference>
<dbReference type="InterPro" id="IPR004095">
    <property type="entry name" value="TGS"/>
</dbReference>
<comment type="catalytic activity">
    <reaction evidence="12 13">
        <text>tRNA(Thr) + L-threonine + ATP = L-threonyl-tRNA(Thr) + AMP + diphosphate + H(+)</text>
        <dbReference type="Rhea" id="RHEA:24624"/>
        <dbReference type="Rhea" id="RHEA-COMP:9670"/>
        <dbReference type="Rhea" id="RHEA-COMP:9704"/>
        <dbReference type="ChEBI" id="CHEBI:15378"/>
        <dbReference type="ChEBI" id="CHEBI:30616"/>
        <dbReference type="ChEBI" id="CHEBI:33019"/>
        <dbReference type="ChEBI" id="CHEBI:57926"/>
        <dbReference type="ChEBI" id="CHEBI:78442"/>
        <dbReference type="ChEBI" id="CHEBI:78534"/>
        <dbReference type="ChEBI" id="CHEBI:456215"/>
        <dbReference type="EC" id="6.1.1.3"/>
    </reaction>
</comment>
<keyword evidence="4 13" id="KW-0436">Ligase</keyword>
<dbReference type="InterPro" id="IPR045864">
    <property type="entry name" value="aa-tRNA-synth_II/BPL/LPL"/>
</dbReference>
<keyword evidence="5 13" id="KW-0479">Metal-binding</keyword>
<dbReference type="Pfam" id="PF07973">
    <property type="entry name" value="tRNA_SAD"/>
    <property type="match status" value="1"/>
</dbReference>
<dbReference type="STRING" id="406100.SAMN04488052_10354"/>
<evidence type="ECO:0000256" key="4">
    <source>
        <dbReference type="ARBA" id="ARBA00022598"/>
    </source>
</evidence>
<dbReference type="NCBIfam" id="TIGR00418">
    <property type="entry name" value="thrS"/>
    <property type="match status" value="1"/>
</dbReference>
<keyword evidence="11 13" id="KW-0030">Aminoacyl-tRNA synthetase</keyword>
<feature type="binding site" evidence="13">
    <location>
        <position position="510"/>
    </location>
    <ligand>
        <name>Zn(2+)</name>
        <dbReference type="ChEBI" id="CHEBI:29105"/>
        <note>catalytic</note>
    </ligand>
</feature>
<dbReference type="Pfam" id="PF00587">
    <property type="entry name" value="tRNA-synt_2b"/>
    <property type="match status" value="1"/>
</dbReference>
<dbReference type="HAMAP" id="MF_00184">
    <property type="entry name" value="Thr_tRNA_synth"/>
    <property type="match status" value="1"/>
</dbReference>
<name>A0A1H8SKN3_9GAMM</name>
<dbReference type="SUPFAM" id="SSF55186">
    <property type="entry name" value="ThrRS/AlaRS common domain"/>
    <property type="match status" value="1"/>
</dbReference>
<comment type="subcellular location">
    <subcellularLocation>
        <location evidence="13">Cytoplasm</location>
    </subcellularLocation>
</comment>
<proteinExistence type="inferred from homology"/>
<keyword evidence="8 13" id="KW-0067">ATP-binding</keyword>
<dbReference type="FunFam" id="3.30.54.20:FF:000002">
    <property type="entry name" value="Threonine--tRNA ligase"/>
    <property type="match status" value="1"/>
</dbReference>
<evidence type="ECO:0000313" key="16">
    <source>
        <dbReference type="EMBL" id="SEO79529.1"/>
    </source>
</evidence>
<evidence type="ECO:0000313" key="17">
    <source>
        <dbReference type="Proteomes" id="UP000199657"/>
    </source>
</evidence>
<dbReference type="Gene3D" id="3.30.54.20">
    <property type="match status" value="1"/>
</dbReference>
<dbReference type="Gene3D" id="3.10.20.30">
    <property type="match status" value="1"/>
</dbReference>
<keyword evidence="9 13" id="KW-0694">RNA-binding</keyword>
<dbReference type="SMART" id="SM00863">
    <property type="entry name" value="tRNA_SAD"/>
    <property type="match status" value="1"/>
</dbReference>
<dbReference type="SUPFAM" id="SSF55681">
    <property type="entry name" value="Class II aaRS and biotin synthetases"/>
    <property type="match status" value="1"/>
</dbReference>
<comment type="cofactor">
    <cofactor evidence="13">
        <name>Zn(2+)</name>
        <dbReference type="ChEBI" id="CHEBI:29105"/>
    </cofactor>
    <text evidence="13">Binds 1 zinc ion per subunit.</text>
</comment>
<dbReference type="FunFam" id="3.30.930.10:FF:000002">
    <property type="entry name" value="Threonine--tRNA ligase"/>
    <property type="match status" value="1"/>
</dbReference>
<dbReference type="InterPro" id="IPR002314">
    <property type="entry name" value="aa-tRNA-synt_IIb"/>
</dbReference>
<dbReference type="FunFam" id="3.30.980.10:FF:000005">
    <property type="entry name" value="Threonyl-tRNA synthetase, mitochondrial"/>
    <property type="match status" value="1"/>
</dbReference>
<dbReference type="FunFam" id="3.40.50.800:FF:000001">
    <property type="entry name" value="Threonine--tRNA ligase"/>
    <property type="match status" value="1"/>
</dbReference>
<gene>
    <name evidence="13" type="primary">thrS</name>
    <name evidence="16" type="ORF">SAMN04488052_10354</name>
</gene>
<dbReference type="GO" id="GO:0006435">
    <property type="term" value="P:threonyl-tRNA aminoacylation"/>
    <property type="evidence" value="ECO:0007669"/>
    <property type="project" value="UniProtKB-UniRule"/>
</dbReference>
<evidence type="ECO:0000256" key="2">
    <source>
        <dbReference type="ARBA" id="ARBA00022490"/>
    </source>
</evidence>
<organism evidence="16 17">
    <name type="scientific">Aquisalimonas asiatica</name>
    <dbReference type="NCBI Taxonomy" id="406100"/>
    <lineage>
        <taxon>Bacteria</taxon>
        <taxon>Pseudomonadati</taxon>
        <taxon>Pseudomonadota</taxon>
        <taxon>Gammaproteobacteria</taxon>
        <taxon>Chromatiales</taxon>
        <taxon>Ectothiorhodospiraceae</taxon>
        <taxon>Aquisalimonas</taxon>
    </lineage>
</organism>
<dbReference type="PRINTS" id="PR01047">
    <property type="entry name" value="TRNASYNTHTHR"/>
</dbReference>
<evidence type="ECO:0000256" key="12">
    <source>
        <dbReference type="ARBA" id="ARBA00049515"/>
    </source>
</evidence>
<protein>
    <recommendedName>
        <fullName evidence="13">Threonine--tRNA ligase</fullName>
        <ecNumber evidence="13">6.1.1.3</ecNumber>
    </recommendedName>
    <alternativeName>
        <fullName evidence="13">Threonyl-tRNA synthetase</fullName>
        <shortName evidence="13">ThrRS</shortName>
    </alternativeName>
</protein>
<dbReference type="Pfam" id="PF02824">
    <property type="entry name" value="TGS"/>
    <property type="match status" value="1"/>
</dbReference>
<feature type="region of interest" description="Catalytic" evidence="13">
    <location>
        <begin position="242"/>
        <end position="533"/>
    </location>
</feature>
<accession>A0A1H8SKN3</accession>
<dbReference type="InterPro" id="IPR018163">
    <property type="entry name" value="Thr/Ala-tRNA-synth_IIc_edit"/>
</dbReference>
<dbReference type="OrthoDB" id="9802304at2"/>
<evidence type="ECO:0000256" key="9">
    <source>
        <dbReference type="ARBA" id="ARBA00022884"/>
    </source>
</evidence>
<dbReference type="InterPro" id="IPR012675">
    <property type="entry name" value="Beta-grasp_dom_sf"/>
</dbReference>
<dbReference type="Gene3D" id="3.40.50.800">
    <property type="entry name" value="Anticodon-binding domain"/>
    <property type="match status" value="1"/>
</dbReference>
<dbReference type="EC" id="6.1.1.3" evidence="13"/>
<dbReference type="GO" id="GO:0005524">
    <property type="term" value="F:ATP binding"/>
    <property type="evidence" value="ECO:0007669"/>
    <property type="project" value="UniProtKB-UniRule"/>
</dbReference>
<keyword evidence="7 13" id="KW-0862">Zinc</keyword>
<dbReference type="Proteomes" id="UP000199657">
    <property type="component" value="Unassembled WGS sequence"/>
</dbReference>
<dbReference type="InterPro" id="IPR004154">
    <property type="entry name" value="Anticodon-bd"/>
</dbReference>
<dbReference type="CDD" id="cd01667">
    <property type="entry name" value="TGS_ThrRS"/>
    <property type="match status" value="1"/>
</dbReference>
<evidence type="ECO:0000256" key="11">
    <source>
        <dbReference type="ARBA" id="ARBA00023146"/>
    </source>
</evidence>
<dbReference type="SUPFAM" id="SSF81271">
    <property type="entry name" value="TGS-like"/>
    <property type="match status" value="1"/>
</dbReference>
<dbReference type="InterPro" id="IPR012947">
    <property type="entry name" value="tRNA_SAD"/>
</dbReference>